<dbReference type="Proteomes" id="UP000623467">
    <property type="component" value="Unassembled WGS sequence"/>
</dbReference>
<dbReference type="EMBL" id="JACAZH010000012">
    <property type="protein sequence ID" value="KAF7353362.1"/>
    <property type="molecule type" value="Genomic_DNA"/>
</dbReference>
<accession>A0A8H6Y7N7</accession>
<name>A0A8H6Y7N7_9AGAR</name>
<gene>
    <name evidence="1" type="ORF">MSAN_01524800</name>
</gene>
<dbReference type="AlphaFoldDB" id="A0A8H6Y7N7"/>
<sequence length="129" mass="15086">MIFPYRRDSAPSVLVLKSIFRRIRARTIQSELYFRLRIDGRNKRALDDEEQSLARALTNVDRIEIECRSFESAGTMFPWLALLPALQTLEFRYITKRSGPLFDAQMAQFIDGARDELPRVSEVNMRVVF</sequence>
<organism evidence="1 2">
    <name type="scientific">Mycena sanguinolenta</name>
    <dbReference type="NCBI Taxonomy" id="230812"/>
    <lineage>
        <taxon>Eukaryota</taxon>
        <taxon>Fungi</taxon>
        <taxon>Dikarya</taxon>
        <taxon>Basidiomycota</taxon>
        <taxon>Agaricomycotina</taxon>
        <taxon>Agaricomycetes</taxon>
        <taxon>Agaricomycetidae</taxon>
        <taxon>Agaricales</taxon>
        <taxon>Marasmiineae</taxon>
        <taxon>Mycenaceae</taxon>
        <taxon>Mycena</taxon>
    </lineage>
</organism>
<comment type="caution">
    <text evidence="1">The sequence shown here is derived from an EMBL/GenBank/DDBJ whole genome shotgun (WGS) entry which is preliminary data.</text>
</comment>
<proteinExistence type="predicted"/>
<evidence type="ECO:0000313" key="1">
    <source>
        <dbReference type="EMBL" id="KAF7353362.1"/>
    </source>
</evidence>
<dbReference type="OrthoDB" id="2946512at2759"/>
<evidence type="ECO:0000313" key="2">
    <source>
        <dbReference type="Proteomes" id="UP000623467"/>
    </source>
</evidence>
<protein>
    <submittedName>
        <fullName evidence="1">Uncharacterized protein</fullName>
    </submittedName>
</protein>
<reference evidence="1" key="1">
    <citation type="submission" date="2020-05" db="EMBL/GenBank/DDBJ databases">
        <title>Mycena genomes resolve the evolution of fungal bioluminescence.</title>
        <authorList>
            <person name="Tsai I.J."/>
        </authorList>
    </citation>
    <scope>NUCLEOTIDE SEQUENCE</scope>
    <source>
        <strain evidence="1">160909Yilan</strain>
    </source>
</reference>
<keyword evidence="2" id="KW-1185">Reference proteome</keyword>